<evidence type="ECO:0000313" key="2">
    <source>
        <dbReference type="Proteomes" id="UP000599523"/>
    </source>
</evidence>
<dbReference type="EMBL" id="WTVM01000107">
    <property type="protein sequence ID" value="NMG04276.1"/>
    <property type="molecule type" value="Genomic_DNA"/>
</dbReference>
<protein>
    <submittedName>
        <fullName evidence="1">DUF4845 domain-containing protein</fullName>
    </submittedName>
</protein>
<dbReference type="AlphaFoldDB" id="A0A972FL42"/>
<name>A0A972FL42_9RHOO</name>
<keyword evidence="2" id="KW-1185">Reference proteome</keyword>
<dbReference type="Proteomes" id="UP000599523">
    <property type="component" value="Unassembled WGS sequence"/>
</dbReference>
<dbReference type="InterPro" id="IPR032314">
    <property type="entry name" value="DUF4845"/>
</dbReference>
<proteinExistence type="predicted"/>
<evidence type="ECO:0000313" key="1">
    <source>
        <dbReference type="EMBL" id="NMG04276.1"/>
    </source>
</evidence>
<comment type="caution">
    <text evidence="1">The sequence shown here is derived from an EMBL/GenBank/DDBJ whole genome shotgun (WGS) entry which is preliminary data.</text>
</comment>
<organism evidence="1 2">
    <name type="scientific">Azoarcus taiwanensis</name>
    <dbReference type="NCBI Taxonomy" id="666964"/>
    <lineage>
        <taxon>Bacteria</taxon>
        <taxon>Pseudomonadati</taxon>
        <taxon>Pseudomonadota</taxon>
        <taxon>Betaproteobacteria</taxon>
        <taxon>Rhodocyclales</taxon>
        <taxon>Zoogloeaceae</taxon>
        <taxon>Azoarcus</taxon>
    </lineage>
</organism>
<reference evidence="1" key="1">
    <citation type="submission" date="2019-12" db="EMBL/GenBank/DDBJ databases">
        <title>Comparative genomics gives insights into the taxonomy of the Azoarcus-Aromatoleum group and reveals separate origins of nif in the plant-associated Azoarcus and non-plant-associated Aromatoleum sub-groups.</title>
        <authorList>
            <person name="Lafos M."/>
            <person name="Maluk M."/>
            <person name="Batista M."/>
            <person name="Junghare M."/>
            <person name="Carmona M."/>
            <person name="Faoro H."/>
            <person name="Cruz L.M."/>
            <person name="Battistoni F."/>
            <person name="De Souza E."/>
            <person name="Pedrosa F."/>
            <person name="Chen W.-M."/>
            <person name="Poole P.S."/>
            <person name="Dixon R.A."/>
            <person name="James E.K."/>
        </authorList>
    </citation>
    <scope>NUCLEOTIDE SEQUENCE</scope>
    <source>
        <strain evidence="1">NSC3</strain>
    </source>
</reference>
<accession>A0A972FL42</accession>
<dbReference type="RefSeq" id="WP_246261988.1">
    <property type="nucleotide sequence ID" value="NZ_CAWPHM010000008.1"/>
</dbReference>
<gene>
    <name evidence="1" type="ORF">GPA21_15065</name>
</gene>
<sequence length="125" mass="13913">MKEGIVLRNRQRGVSLLGLLIVGGLLAFALLLAFRSVPAVTEYMAVQRIIKTVADEGNQGATMADLRRSFDQRAYIDRVETITGRDLDIYKQGGVVVIEAEYERRVPIAGNVYLLFDFHATTLGR</sequence>
<dbReference type="Pfam" id="PF16137">
    <property type="entry name" value="DUF4845"/>
    <property type="match status" value="1"/>
</dbReference>